<keyword evidence="1" id="KW-1133">Transmembrane helix</keyword>
<accession>A0ABU3QY19</accession>
<evidence type="ECO:0000313" key="2">
    <source>
        <dbReference type="EMBL" id="MDU0112336.1"/>
    </source>
</evidence>
<keyword evidence="1" id="KW-0472">Membrane</keyword>
<keyword evidence="1" id="KW-0812">Transmembrane</keyword>
<proteinExistence type="predicted"/>
<evidence type="ECO:0000313" key="3">
    <source>
        <dbReference type="Proteomes" id="UP001257914"/>
    </source>
</evidence>
<name>A0ABU3QY19_9GAMM</name>
<comment type="caution">
    <text evidence="2">The sequence shown here is derived from an EMBL/GenBank/DDBJ whole genome shotgun (WGS) entry which is preliminary data.</text>
</comment>
<feature type="transmembrane region" description="Helical" evidence="1">
    <location>
        <begin position="45"/>
        <end position="64"/>
    </location>
</feature>
<keyword evidence="3" id="KW-1185">Reference proteome</keyword>
<dbReference type="Proteomes" id="UP001257914">
    <property type="component" value="Unassembled WGS sequence"/>
</dbReference>
<gene>
    <name evidence="2" type="ORF">RT723_04840</name>
</gene>
<sequence length="78" mass="8603">MEKRLTIFNWVTLGICFMVMLFGLAQLGFLIGYVAVSKDFSLEQIGYTPLASVFAGITAIYLFVRTIKNASTSTGIKD</sequence>
<dbReference type="RefSeq" id="WP_315946083.1">
    <property type="nucleotide sequence ID" value="NZ_JAWCUA010000003.1"/>
</dbReference>
<feature type="transmembrane region" description="Helical" evidence="1">
    <location>
        <begin position="7"/>
        <end position="33"/>
    </location>
</feature>
<dbReference type="EMBL" id="JAWCUA010000003">
    <property type="protein sequence ID" value="MDU0112336.1"/>
    <property type="molecule type" value="Genomic_DNA"/>
</dbReference>
<evidence type="ECO:0000256" key="1">
    <source>
        <dbReference type="SAM" id="Phobius"/>
    </source>
</evidence>
<protein>
    <submittedName>
        <fullName evidence="2">Uncharacterized protein</fullName>
    </submittedName>
</protein>
<organism evidence="2 3">
    <name type="scientific">Psychrosphaera aquimarina</name>
    <dbReference type="NCBI Taxonomy" id="2044854"/>
    <lineage>
        <taxon>Bacteria</taxon>
        <taxon>Pseudomonadati</taxon>
        <taxon>Pseudomonadota</taxon>
        <taxon>Gammaproteobacteria</taxon>
        <taxon>Alteromonadales</taxon>
        <taxon>Pseudoalteromonadaceae</taxon>
        <taxon>Psychrosphaera</taxon>
    </lineage>
</organism>
<reference evidence="2 3" key="1">
    <citation type="submission" date="2023-10" db="EMBL/GenBank/DDBJ databases">
        <title>Psychrosphaera aquimaarina strain SW33 isolated from seawater.</title>
        <authorList>
            <person name="Bayburt H."/>
            <person name="Kim J.M."/>
            <person name="Choi B.J."/>
            <person name="Jeon C.O."/>
        </authorList>
    </citation>
    <scope>NUCLEOTIDE SEQUENCE [LARGE SCALE GENOMIC DNA]</scope>
    <source>
        <strain evidence="2 3">KCTC 52743</strain>
    </source>
</reference>